<keyword evidence="3" id="KW-0067">ATP-binding</keyword>
<organism evidence="4 5">
    <name type="scientific">Panagrolaimus davidi</name>
    <dbReference type="NCBI Taxonomy" id="227884"/>
    <lineage>
        <taxon>Eukaryota</taxon>
        <taxon>Metazoa</taxon>
        <taxon>Ecdysozoa</taxon>
        <taxon>Nematoda</taxon>
        <taxon>Chromadorea</taxon>
        <taxon>Rhabditida</taxon>
        <taxon>Tylenchina</taxon>
        <taxon>Panagrolaimomorpha</taxon>
        <taxon>Panagrolaimoidea</taxon>
        <taxon>Panagrolaimidae</taxon>
        <taxon>Panagrolaimus</taxon>
    </lineage>
</organism>
<dbReference type="Pfam" id="PF00012">
    <property type="entry name" value="HSP70"/>
    <property type="match status" value="1"/>
</dbReference>
<dbReference type="InterPro" id="IPR013126">
    <property type="entry name" value="Hsp_70_fam"/>
</dbReference>
<dbReference type="PRINTS" id="PR00301">
    <property type="entry name" value="HEATSHOCK70"/>
</dbReference>
<evidence type="ECO:0000256" key="3">
    <source>
        <dbReference type="ARBA" id="ARBA00022840"/>
    </source>
</evidence>
<reference evidence="5" key="1">
    <citation type="submission" date="2022-11" db="UniProtKB">
        <authorList>
            <consortium name="WormBaseParasite"/>
        </authorList>
    </citation>
    <scope>IDENTIFICATION</scope>
</reference>
<dbReference type="FunFam" id="3.30.420.40:FF:000028">
    <property type="entry name" value="heat shock 70 kDa protein-like"/>
    <property type="match status" value="1"/>
</dbReference>
<dbReference type="GO" id="GO:0006950">
    <property type="term" value="P:response to stress"/>
    <property type="evidence" value="ECO:0007669"/>
    <property type="project" value="UniProtKB-ARBA"/>
</dbReference>
<dbReference type="InterPro" id="IPR043129">
    <property type="entry name" value="ATPase_NBD"/>
</dbReference>
<dbReference type="AlphaFoldDB" id="A0A914PZV8"/>
<dbReference type="WBParaSite" id="PDA_v2.g2206.t1">
    <property type="protein sequence ID" value="PDA_v2.g2206.t1"/>
    <property type="gene ID" value="PDA_v2.g2206"/>
</dbReference>
<dbReference type="PANTHER" id="PTHR19375">
    <property type="entry name" value="HEAT SHOCK PROTEIN 70KDA"/>
    <property type="match status" value="1"/>
</dbReference>
<proteinExistence type="inferred from homology"/>
<dbReference type="InterPro" id="IPR018181">
    <property type="entry name" value="Heat_shock_70_CS"/>
</dbReference>
<accession>A0A914PZV8</accession>
<keyword evidence="2" id="KW-0547">Nucleotide-binding</keyword>
<evidence type="ECO:0000256" key="2">
    <source>
        <dbReference type="ARBA" id="ARBA00022741"/>
    </source>
</evidence>
<dbReference type="PROSITE" id="PS00297">
    <property type="entry name" value="HSP70_1"/>
    <property type="match status" value="1"/>
</dbReference>
<protein>
    <submittedName>
        <fullName evidence="5">Heat shock protein 70</fullName>
    </submittedName>
</protein>
<dbReference type="GO" id="GO:0140662">
    <property type="term" value="F:ATP-dependent protein folding chaperone"/>
    <property type="evidence" value="ECO:0007669"/>
    <property type="project" value="InterPro"/>
</dbReference>
<evidence type="ECO:0000256" key="1">
    <source>
        <dbReference type="ARBA" id="ARBA00007381"/>
    </source>
</evidence>
<comment type="similarity">
    <text evidence="1">Belongs to the heat shock protein 70 family.</text>
</comment>
<dbReference type="Gene3D" id="3.30.420.40">
    <property type="match status" value="1"/>
</dbReference>
<name>A0A914PZV8_9BILA</name>
<sequence length="111" mass="12467">MPKFIIPQKYNSFDIKINAIGIDLGTSYCCVAVNRENRIEAAAIDNTGERILPSYVAFDEENVKCGKVVVERLGTFSKSTIFDSKRIIGKTFDEIEVDGLLILKKKMEMLS</sequence>
<dbReference type="Proteomes" id="UP000887578">
    <property type="component" value="Unplaced"/>
</dbReference>
<dbReference type="SUPFAM" id="SSF53067">
    <property type="entry name" value="Actin-like ATPase domain"/>
    <property type="match status" value="1"/>
</dbReference>
<evidence type="ECO:0000313" key="4">
    <source>
        <dbReference type="Proteomes" id="UP000887578"/>
    </source>
</evidence>
<keyword evidence="4" id="KW-1185">Reference proteome</keyword>
<evidence type="ECO:0000313" key="5">
    <source>
        <dbReference type="WBParaSite" id="PDA_v2.g2206.t1"/>
    </source>
</evidence>
<dbReference type="GO" id="GO:0005524">
    <property type="term" value="F:ATP binding"/>
    <property type="evidence" value="ECO:0007669"/>
    <property type="project" value="UniProtKB-KW"/>
</dbReference>